<accession>C8W2G4</accession>
<keyword evidence="3" id="KW-1185">Reference proteome</keyword>
<dbReference type="InterPro" id="IPR011083">
    <property type="entry name" value="Phage_tail_collar_dom"/>
</dbReference>
<gene>
    <name evidence="2" type="ordered locus">Dtox_2884</name>
</gene>
<dbReference type="STRING" id="485916.Dtox_2884"/>
<evidence type="ECO:0000313" key="3">
    <source>
        <dbReference type="Proteomes" id="UP000002217"/>
    </source>
</evidence>
<dbReference type="HOGENOM" id="CLU_170308_0_0_9"/>
<dbReference type="EMBL" id="CP001720">
    <property type="protein sequence ID" value="ACV63648.1"/>
    <property type="molecule type" value="Genomic_DNA"/>
</dbReference>
<evidence type="ECO:0000259" key="1">
    <source>
        <dbReference type="Pfam" id="PF07484"/>
    </source>
</evidence>
<reference evidence="2 3" key="1">
    <citation type="journal article" date="2009" name="Stand. Genomic Sci.">
        <title>Complete genome sequence of Desulfotomaculum acetoxidans type strain (5575).</title>
        <authorList>
            <person name="Spring S."/>
            <person name="Lapidus A."/>
            <person name="Schroder M."/>
            <person name="Gleim D."/>
            <person name="Sims D."/>
            <person name="Meincke L."/>
            <person name="Glavina Del Rio T."/>
            <person name="Tice H."/>
            <person name="Copeland A."/>
            <person name="Cheng J.F."/>
            <person name="Lucas S."/>
            <person name="Chen F."/>
            <person name="Nolan M."/>
            <person name="Bruce D."/>
            <person name="Goodwin L."/>
            <person name="Pitluck S."/>
            <person name="Ivanova N."/>
            <person name="Mavromatis K."/>
            <person name="Mikhailova N."/>
            <person name="Pati A."/>
            <person name="Chen A."/>
            <person name="Palaniappan K."/>
            <person name="Land M."/>
            <person name="Hauser L."/>
            <person name="Chang Y.J."/>
            <person name="Jeffries C.D."/>
            <person name="Chain P."/>
            <person name="Saunders E."/>
            <person name="Brettin T."/>
            <person name="Detter J.C."/>
            <person name="Goker M."/>
            <person name="Bristow J."/>
            <person name="Eisen J.A."/>
            <person name="Markowitz V."/>
            <person name="Hugenholtz P."/>
            <person name="Kyrpides N.C."/>
            <person name="Klenk H.P."/>
            <person name="Han C."/>
        </authorList>
    </citation>
    <scope>NUCLEOTIDE SEQUENCE [LARGE SCALE GENOMIC DNA]</scope>
    <source>
        <strain evidence="3">ATCC 49208 / DSM 771 / VKM B-1644</strain>
    </source>
</reference>
<dbReference type="InterPro" id="IPR037053">
    <property type="entry name" value="Phage_tail_collar_dom_sf"/>
</dbReference>
<evidence type="ECO:0000313" key="2">
    <source>
        <dbReference type="EMBL" id="ACV63648.1"/>
    </source>
</evidence>
<name>C8W2G4_DESAS</name>
<dbReference type="Proteomes" id="UP000002217">
    <property type="component" value="Chromosome"/>
</dbReference>
<sequence length="81" mass="9043">MEDIYIGTIVLFPYNFTPAGWQLCGGQFCSIKQYEELFRLIGTSYGGDGINNFALPNLAGTEPWPFVKYYIATAGTLPPQR</sequence>
<dbReference type="Pfam" id="PF07484">
    <property type="entry name" value="Collar"/>
    <property type="match status" value="1"/>
</dbReference>
<organism evidence="2 3">
    <name type="scientific">Desulfofarcimen acetoxidans (strain ATCC 49208 / DSM 771 / KCTC 5769 / VKM B-1644 / 5575)</name>
    <name type="common">Desulfotomaculum acetoxidans</name>
    <dbReference type="NCBI Taxonomy" id="485916"/>
    <lineage>
        <taxon>Bacteria</taxon>
        <taxon>Bacillati</taxon>
        <taxon>Bacillota</taxon>
        <taxon>Clostridia</taxon>
        <taxon>Eubacteriales</taxon>
        <taxon>Peptococcaceae</taxon>
        <taxon>Desulfofarcimen</taxon>
    </lineage>
</organism>
<protein>
    <submittedName>
        <fullName evidence="2">Tail Collar domain protein</fullName>
    </submittedName>
</protein>
<dbReference type="KEGG" id="dae:Dtox_2884"/>
<dbReference type="Gene3D" id="3.90.1340.10">
    <property type="entry name" value="Phage tail collar domain"/>
    <property type="match status" value="1"/>
</dbReference>
<dbReference type="OrthoDB" id="9810174at2"/>
<proteinExistence type="predicted"/>
<dbReference type="eggNOG" id="COG4675">
    <property type="taxonomic scope" value="Bacteria"/>
</dbReference>
<dbReference type="SUPFAM" id="SSF88874">
    <property type="entry name" value="Receptor-binding domain of short tail fibre protein gp12"/>
    <property type="match status" value="1"/>
</dbReference>
<feature type="domain" description="Phage tail collar" evidence="1">
    <location>
        <begin position="7"/>
        <end position="61"/>
    </location>
</feature>
<dbReference type="AlphaFoldDB" id="C8W2G4"/>
<dbReference type="RefSeq" id="WP_015758341.1">
    <property type="nucleotide sequence ID" value="NC_013216.1"/>
</dbReference>